<evidence type="ECO:0000313" key="3">
    <source>
        <dbReference type="Proteomes" id="UP001234178"/>
    </source>
</evidence>
<name>A0ABQ9Z9H8_9CRUS</name>
<comment type="caution">
    <text evidence="2">The sequence shown here is derived from an EMBL/GenBank/DDBJ whole genome shotgun (WGS) entry which is preliminary data.</text>
</comment>
<evidence type="ECO:0000313" key="2">
    <source>
        <dbReference type="EMBL" id="KAK4009568.1"/>
    </source>
</evidence>
<reference evidence="2 3" key="1">
    <citation type="journal article" date="2023" name="Nucleic Acids Res.">
        <title>The hologenome of Daphnia magna reveals possible DNA methylation and microbiome-mediated evolution of the host genome.</title>
        <authorList>
            <person name="Chaturvedi A."/>
            <person name="Li X."/>
            <person name="Dhandapani V."/>
            <person name="Marshall H."/>
            <person name="Kissane S."/>
            <person name="Cuenca-Cambronero M."/>
            <person name="Asole G."/>
            <person name="Calvet F."/>
            <person name="Ruiz-Romero M."/>
            <person name="Marangio P."/>
            <person name="Guigo R."/>
            <person name="Rago D."/>
            <person name="Mirbahai L."/>
            <person name="Eastwood N."/>
            <person name="Colbourne J.K."/>
            <person name="Zhou J."/>
            <person name="Mallon E."/>
            <person name="Orsini L."/>
        </authorList>
    </citation>
    <scope>NUCLEOTIDE SEQUENCE [LARGE SCALE GENOMIC DNA]</scope>
    <source>
        <strain evidence="2">LRV0_1</strain>
    </source>
</reference>
<feature type="compositionally biased region" description="Low complexity" evidence="1">
    <location>
        <begin position="1"/>
        <end position="20"/>
    </location>
</feature>
<evidence type="ECO:0000256" key="1">
    <source>
        <dbReference type="SAM" id="MobiDB-lite"/>
    </source>
</evidence>
<feature type="compositionally biased region" description="Basic and acidic residues" evidence="1">
    <location>
        <begin position="31"/>
        <end position="86"/>
    </location>
</feature>
<feature type="region of interest" description="Disordered" evidence="1">
    <location>
        <begin position="1"/>
        <end position="86"/>
    </location>
</feature>
<accession>A0ABQ9Z9H8</accession>
<dbReference type="Proteomes" id="UP001234178">
    <property type="component" value="Unassembled WGS sequence"/>
</dbReference>
<protein>
    <submittedName>
        <fullName evidence="2">Uncharacterized protein</fullName>
    </submittedName>
</protein>
<gene>
    <name evidence="2" type="ORF">OUZ56_018702</name>
</gene>
<proteinExistence type="predicted"/>
<sequence length="320" mass="36817">MPSSSPNSSLTGNSSGSETLVSRFSRRSNRDRHPARDPSDRSHTPLRCDRSRSPLRYDRRSRSRVTDGSEHERVERERREQSRERLEQIVQQDRERIEQLGDRLPPGGLEEPTKKQLKFTVARRRMKVFREWMKSSLSALEARILRDSFIPSFSNTRFDLVCPQVDSLFCRRFKDIKTPEMSKAEATERALKAEQYKILDVARPLLFFREKIAASADLKDSSLAEAAETALRLWGHMFHNVTVSRRENFLKVLDLKFIFFLRSPNVLSLECASLFGRHFTKNQEQVAAVIVVPQAPVAEENLGTEVITVVVMEDQLAPST</sequence>
<dbReference type="EMBL" id="JAOYFB010000003">
    <property type="protein sequence ID" value="KAK4009568.1"/>
    <property type="molecule type" value="Genomic_DNA"/>
</dbReference>
<dbReference type="PANTHER" id="PTHR33066:SF2">
    <property type="entry name" value="FILAGGRIN-2-LIKE"/>
    <property type="match status" value="1"/>
</dbReference>
<dbReference type="PANTHER" id="PTHR33066">
    <property type="entry name" value="INTEGRASE_SAM-LIKE_N DOMAIN-CONTAINING PROTEIN"/>
    <property type="match status" value="1"/>
</dbReference>
<organism evidence="2 3">
    <name type="scientific">Daphnia magna</name>
    <dbReference type="NCBI Taxonomy" id="35525"/>
    <lineage>
        <taxon>Eukaryota</taxon>
        <taxon>Metazoa</taxon>
        <taxon>Ecdysozoa</taxon>
        <taxon>Arthropoda</taxon>
        <taxon>Crustacea</taxon>
        <taxon>Branchiopoda</taxon>
        <taxon>Diplostraca</taxon>
        <taxon>Cladocera</taxon>
        <taxon>Anomopoda</taxon>
        <taxon>Daphniidae</taxon>
        <taxon>Daphnia</taxon>
    </lineage>
</organism>
<keyword evidence="3" id="KW-1185">Reference proteome</keyword>